<dbReference type="PANTHER" id="PTHR37540">
    <property type="entry name" value="TRANSCRIPTION FACTOR (ACR-2), PUTATIVE-RELATED-RELATED"/>
    <property type="match status" value="1"/>
</dbReference>
<dbReference type="Pfam" id="PF11951">
    <property type="entry name" value="Fungal_trans_2"/>
    <property type="match status" value="1"/>
</dbReference>
<evidence type="ECO:0000313" key="2">
    <source>
        <dbReference type="EMBL" id="PTB43586.1"/>
    </source>
</evidence>
<dbReference type="OrthoDB" id="3469225at2759"/>
<evidence type="ECO:0000313" key="3">
    <source>
        <dbReference type="Proteomes" id="UP000240493"/>
    </source>
</evidence>
<dbReference type="InterPro" id="IPR021858">
    <property type="entry name" value="Fun_TF"/>
</dbReference>
<sequence>MGAKHLSFINISRPDEGQSKRTKALVRRHVMADVGRSRRKKAKYKIIPLQVAATITSSDVVPVNAEAAESLPLVRMPPSFQTFLTGGDARASELITFMTSEADYVYRPFRASWFRIGLSDTAAFDLWLAQAVVIRDSLSHQKDAVNYDEEYSDTSEANRYYCKSLQQLATRLNNREDCVSDGVIATIMGFICVDTRVGNWDRYTVHMDGLERIYHLRHGFDTLDGEIPLMAFWVDLMGASMLNRYPRFPIPKQLMNSQRINKDDIPQTLRTLLHHAEKVTPQGGQIYAMLRMMAPVVAIVNRNTYDALFWTEPAVLIEILGVASHFVLSVPKCPEDDTQTDYPVFMVQRMVQLACLMIMSELKRVASFHWADIGPLGDRFIILLQESTCEIPMELKKLRSWAIVTAYSLARLEIRDSLLVEARQSMSEVGICSSDQAIDYMKDTLWLQSINPIILESLFVSSSG</sequence>
<dbReference type="STRING" id="1042311.A0A2T3ZFK4"/>
<dbReference type="Proteomes" id="UP000240493">
    <property type="component" value="Unassembled WGS sequence"/>
</dbReference>
<evidence type="ECO:0008006" key="4">
    <source>
        <dbReference type="Google" id="ProtNLM"/>
    </source>
</evidence>
<dbReference type="PANTHER" id="PTHR37540:SF5">
    <property type="entry name" value="TRANSCRIPTION FACTOR DOMAIN-CONTAINING PROTEIN"/>
    <property type="match status" value="1"/>
</dbReference>
<keyword evidence="1" id="KW-0539">Nucleus</keyword>
<protein>
    <recommendedName>
        <fullName evidence="4">Transcription factor domain-containing protein</fullName>
    </recommendedName>
</protein>
<evidence type="ECO:0000256" key="1">
    <source>
        <dbReference type="ARBA" id="ARBA00023242"/>
    </source>
</evidence>
<name>A0A2T3ZFK4_TRIA4</name>
<proteinExistence type="predicted"/>
<organism evidence="2 3">
    <name type="scientific">Trichoderma asperellum (strain ATCC 204424 / CBS 433.97 / NBRC 101777)</name>
    <dbReference type="NCBI Taxonomy" id="1042311"/>
    <lineage>
        <taxon>Eukaryota</taxon>
        <taxon>Fungi</taxon>
        <taxon>Dikarya</taxon>
        <taxon>Ascomycota</taxon>
        <taxon>Pezizomycotina</taxon>
        <taxon>Sordariomycetes</taxon>
        <taxon>Hypocreomycetidae</taxon>
        <taxon>Hypocreales</taxon>
        <taxon>Hypocreaceae</taxon>
        <taxon>Trichoderma</taxon>
    </lineage>
</organism>
<dbReference type="AlphaFoldDB" id="A0A2T3ZFK4"/>
<gene>
    <name evidence="2" type="ORF">M441DRAFT_78570</name>
</gene>
<reference evidence="2 3" key="1">
    <citation type="submission" date="2016-07" db="EMBL/GenBank/DDBJ databases">
        <title>Multiple horizontal gene transfer events from other fungi enriched the ability of initially mycotrophic Trichoderma (Ascomycota) to feed on dead plant biomass.</title>
        <authorList>
            <consortium name="DOE Joint Genome Institute"/>
            <person name="Aerts A."/>
            <person name="Atanasova L."/>
            <person name="Chenthamara K."/>
            <person name="Zhang J."/>
            <person name="Grujic M."/>
            <person name="Henrissat B."/>
            <person name="Kuo A."/>
            <person name="Salamov A."/>
            <person name="Lipzen A."/>
            <person name="Labutti K."/>
            <person name="Barry K."/>
            <person name="Miao Y."/>
            <person name="Rahimi M.J."/>
            <person name="Shen Q."/>
            <person name="Grigoriev I.V."/>
            <person name="Kubicek C.P."/>
            <person name="Druzhinina I.S."/>
        </authorList>
    </citation>
    <scope>NUCLEOTIDE SEQUENCE [LARGE SCALE GENOMIC DNA]</scope>
    <source>
        <strain evidence="2 3">CBS 433.97</strain>
    </source>
</reference>
<accession>A0A2T3ZFK4</accession>
<dbReference type="EMBL" id="KZ679259">
    <property type="protein sequence ID" value="PTB43586.1"/>
    <property type="molecule type" value="Genomic_DNA"/>
</dbReference>
<keyword evidence="3" id="KW-1185">Reference proteome</keyword>